<dbReference type="PANTHER" id="PTHR34075">
    <property type="entry name" value="BLR3430 PROTEIN"/>
    <property type="match status" value="1"/>
</dbReference>
<protein>
    <submittedName>
        <fullName evidence="3">Zn-ribbon domain-containing OB-fold protein</fullName>
    </submittedName>
</protein>
<organism evidence="3 4">
    <name type="scientific">Nocardia jiangxiensis</name>
    <dbReference type="NCBI Taxonomy" id="282685"/>
    <lineage>
        <taxon>Bacteria</taxon>
        <taxon>Bacillati</taxon>
        <taxon>Actinomycetota</taxon>
        <taxon>Actinomycetes</taxon>
        <taxon>Mycobacteriales</taxon>
        <taxon>Nocardiaceae</taxon>
        <taxon>Nocardia</taxon>
    </lineage>
</organism>
<dbReference type="RefSeq" id="WP_040829677.1">
    <property type="nucleotide sequence ID" value="NZ_JBIAQY010000021.1"/>
</dbReference>
<evidence type="ECO:0000313" key="4">
    <source>
        <dbReference type="Proteomes" id="UP001601992"/>
    </source>
</evidence>
<feature type="domain" description="ChsH2 C-terminal OB-fold" evidence="1">
    <location>
        <begin position="47"/>
        <end position="106"/>
    </location>
</feature>
<dbReference type="SUPFAM" id="SSF50249">
    <property type="entry name" value="Nucleic acid-binding proteins"/>
    <property type="match status" value="1"/>
</dbReference>
<dbReference type="InterPro" id="IPR002878">
    <property type="entry name" value="ChsH2_C"/>
</dbReference>
<proteinExistence type="predicted"/>
<feature type="domain" description="ChsH2 rubredoxin-like zinc ribbon" evidence="2">
    <location>
        <begin position="9"/>
        <end position="44"/>
    </location>
</feature>
<accession>A0ABW6SC00</accession>
<evidence type="ECO:0000313" key="3">
    <source>
        <dbReference type="EMBL" id="MFF3573836.1"/>
    </source>
</evidence>
<dbReference type="EMBL" id="JBIAQY010000021">
    <property type="protein sequence ID" value="MFF3573836.1"/>
    <property type="molecule type" value="Genomic_DNA"/>
</dbReference>
<gene>
    <name evidence="3" type="ORF">ACFYXQ_39390</name>
</gene>
<dbReference type="InterPro" id="IPR012340">
    <property type="entry name" value="NA-bd_OB-fold"/>
</dbReference>
<sequence>MSQDTQFFWDGAREHRLLIQRCVGCGVLRHPPGPTCPSCHGFDWDAVPVSGLGTVRSFVVQHHPPAPGFDGPAPIVLVELEEGVRLVSNFDGGITDLAIGVPVEVFFLDQEEGWTLPQFRRVPGSALNRRGT</sequence>
<name>A0ABW6SC00_9NOCA</name>
<keyword evidence="4" id="KW-1185">Reference proteome</keyword>
<dbReference type="Pfam" id="PF12172">
    <property type="entry name" value="zf-ChsH2"/>
    <property type="match status" value="1"/>
</dbReference>
<dbReference type="InterPro" id="IPR052513">
    <property type="entry name" value="Thioester_dehydratase-like"/>
</dbReference>
<evidence type="ECO:0000259" key="1">
    <source>
        <dbReference type="Pfam" id="PF01796"/>
    </source>
</evidence>
<dbReference type="Pfam" id="PF01796">
    <property type="entry name" value="OB_ChsH2_C"/>
    <property type="match status" value="1"/>
</dbReference>
<dbReference type="Gene3D" id="6.10.30.10">
    <property type="match status" value="1"/>
</dbReference>
<reference evidence="3 4" key="1">
    <citation type="submission" date="2024-10" db="EMBL/GenBank/DDBJ databases">
        <title>The Natural Products Discovery Center: Release of the First 8490 Sequenced Strains for Exploring Actinobacteria Biosynthetic Diversity.</title>
        <authorList>
            <person name="Kalkreuter E."/>
            <person name="Kautsar S.A."/>
            <person name="Yang D."/>
            <person name="Bader C.D."/>
            <person name="Teijaro C.N."/>
            <person name="Fluegel L."/>
            <person name="Davis C.M."/>
            <person name="Simpson J.R."/>
            <person name="Lauterbach L."/>
            <person name="Steele A.D."/>
            <person name="Gui C."/>
            <person name="Meng S."/>
            <person name="Li G."/>
            <person name="Viehrig K."/>
            <person name="Ye F."/>
            <person name="Su P."/>
            <person name="Kiefer A.F."/>
            <person name="Nichols A."/>
            <person name="Cepeda A.J."/>
            <person name="Yan W."/>
            <person name="Fan B."/>
            <person name="Jiang Y."/>
            <person name="Adhikari A."/>
            <person name="Zheng C.-J."/>
            <person name="Schuster L."/>
            <person name="Cowan T.M."/>
            <person name="Smanski M.J."/>
            <person name="Chevrette M.G."/>
            <person name="De Carvalho L.P.S."/>
            <person name="Shen B."/>
        </authorList>
    </citation>
    <scope>NUCLEOTIDE SEQUENCE [LARGE SCALE GENOMIC DNA]</scope>
    <source>
        <strain evidence="3 4">NPDC002593</strain>
    </source>
</reference>
<evidence type="ECO:0000259" key="2">
    <source>
        <dbReference type="Pfam" id="PF12172"/>
    </source>
</evidence>
<dbReference type="PANTHER" id="PTHR34075:SF5">
    <property type="entry name" value="BLR3430 PROTEIN"/>
    <property type="match status" value="1"/>
</dbReference>
<comment type="caution">
    <text evidence="3">The sequence shown here is derived from an EMBL/GenBank/DDBJ whole genome shotgun (WGS) entry which is preliminary data.</text>
</comment>
<dbReference type="Proteomes" id="UP001601992">
    <property type="component" value="Unassembled WGS sequence"/>
</dbReference>
<dbReference type="InterPro" id="IPR022002">
    <property type="entry name" value="ChsH2_Znr"/>
</dbReference>